<evidence type="ECO:0000313" key="2">
    <source>
        <dbReference type="Proteomes" id="UP000042997"/>
    </source>
</evidence>
<dbReference type="Proteomes" id="UP000042997">
    <property type="component" value="Unassembled WGS sequence"/>
</dbReference>
<evidence type="ECO:0000313" key="1">
    <source>
        <dbReference type="EMBL" id="CDZ90312.1"/>
    </source>
</evidence>
<dbReference type="EMBL" id="CCSD01000083">
    <property type="protein sequence ID" value="CDZ90312.1"/>
    <property type="molecule type" value="Genomic_DNA"/>
</dbReference>
<accession>A0A098BQ12</accession>
<name>A0A098BQ12_9NOCA</name>
<sequence length="89" mass="9579">MRLDHLLSKEQLLVHPEQSGTVNACRQSHFGFTRNPVVLMGGTLTTITAPAGITCSRRGGYIGALLGPERTRECSISDDACQSFCRSVG</sequence>
<reference evidence="1 2" key="1">
    <citation type="journal article" date="2014" name="Genome Announc.">
        <title>Draft Genome Sequence of Propane- and Butane-Oxidizing Actinobacterium Rhodococcus ruber IEGM 231.</title>
        <authorList>
            <person name="Ivshina I.B."/>
            <person name="Kuyukina M.S."/>
            <person name="Krivoruchko A.V."/>
            <person name="Barbe V."/>
            <person name="Fischer C."/>
        </authorList>
    </citation>
    <scope>NUCLEOTIDE SEQUENCE [LARGE SCALE GENOMIC DNA]</scope>
</reference>
<protein>
    <submittedName>
        <fullName evidence="1">Uncharacterized protein</fullName>
    </submittedName>
</protein>
<proteinExistence type="predicted"/>
<organism evidence="1 2">
    <name type="scientific">Rhodococcus ruber</name>
    <dbReference type="NCBI Taxonomy" id="1830"/>
    <lineage>
        <taxon>Bacteria</taxon>
        <taxon>Bacillati</taxon>
        <taxon>Actinomycetota</taxon>
        <taxon>Actinomycetes</taxon>
        <taxon>Mycobacteriales</taxon>
        <taxon>Nocardiaceae</taxon>
        <taxon>Rhodococcus</taxon>
    </lineage>
</organism>
<gene>
    <name evidence="1" type="ORF">RHRU231_70003</name>
</gene>
<dbReference type="AlphaFoldDB" id="A0A098BQ12"/>